<name>A0A164Z2Q6_9AGAM</name>
<accession>A0A164Z2Q6</accession>
<protein>
    <submittedName>
        <fullName evidence="2">NAD(P)-binding protein</fullName>
    </submittedName>
</protein>
<dbReference type="OrthoDB" id="542013at2759"/>
<dbReference type="Proteomes" id="UP000076722">
    <property type="component" value="Unassembled WGS sequence"/>
</dbReference>
<organism evidence="2 3">
    <name type="scientific">Sistotremastrum niveocremeum HHB9708</name>
    <dbReference type="NCBI Taxonomy" id="1314777"/>
    <lineage>
        <taxon>Eukaryota</taxon>
        <taxon>Fungi</taxon>
        <taxon>Dikarya</taxon>
        <taxon>Basidiomycota</taxon>
        <taxon>Agaricomycotina</taxon>
        <taxon>Agaricomycetes</taxon>
        <taxon>Sistotremastrales</taxon>
        <taxon>Sistotremastraceae</taxon>
        <taxon>Sertulicium</taxon>
        <taxon>Sertulicium niveocremeum</taxon>
    </lineage>
</organism>
<sequence>MAPYSRLKFYSDQFTSLPSVDEFKKDLTGKTVVVVGANVGLGLEAARHFATMNPGRLILACRTKSTAEAAVEDIQRTTGCKTVEYWHIDLQSFASVSAFATRFEKEGGGKLDILVENAAIATRKYQKTPDGYESSIQTNHLSTALLALLLFPILSKTPDSRLTFVGSGAHFVVQRLEEADSPKILEKLNDEEYCTEEVMKGRYPISKLLNLFFTRALAERLPLGTSVTVDVANPGLCHSQLTRNVKGFIVIFYTILKAILARSTEVGSRTIVHAALAGDQQTMQGKYLNMCQVEEESDYVYSEEGKEVQERLWGETIEILKGKDERVEGVVRELLRTG</sequence>
<dbReference type="Gene3D" id="3.40.50.720">
    <property type="entry name" value="NAD(P)-binding Rossmann-like Domain"/>
    <property type="match status" value="1"/>
</dbReference>
<dbReference type="PRINTS" id="PR00081">
    <property type="entry name" value="GDHRDH"/>
</dbReference>
<dbReference type="SUPFAM" id="SSF51735">
    <property type="entry name" value="NAD(P)-binding Rossmann-fold domains"/>
    <property type="match status" value="1"/>
</dbReference>
<dbReference type="STRING" id="1314777.A0A164Z2Q6"/>
<dbReference type="EMBL" id="KV419397">
    <property type="protein sequence ID" value="KZS97483.1"/>
    <property type="molecule type" value="Genomic_DNA"/>
</dbReference>
<keyword evidence="3" id="KW-1185">Reference proteome</keyword>
<dbReference type="GO" id="GO:0016491">
    <property type="term" value="F:oxidoreductase activity"/>
    <property type="evidence" value="ECO:0007669"/>
    <property type="project" value="UniProtKB-KW"/>
</dbReference>
<dbReference type="Pfam" id="PF00106">
    <property type="entry name" value="adh_short"/>
    <property type="match status" value="1"/>
</dbReference>
<gene>
    <name evidence="2" type="ORF">SISNIDRAFT_253054</name>
</gene>
<reference evidence="2 3" key="1">
    <citation type="journal article" date="2016" name="Mol. Biol. Evol.">
        <title>Comparative Genomics of Early-Diverging Mushroom-Forming Fungi Provides Insights into the Origins of Lignocellulose Decay Capabilities.</title>
        <authorList>
            <person name="Nagy L.G."/>
            <person name="Riley R."/>
            <person name="Tritt A."/>
            <person name="Adam C."/>
            <person name="Daum C."/>
            <person name="Floudas D."/>
            <person name="Sun H."/>
            <person name="Yadav J.S."/>
            <person name="Pangilinan J."/>
            <person name="Larsson K.H."/>
            <person name="Matsuura K."/>
            <person name="Barry K."/>
            <person name="Labutti K."/>
            <person name="Kuo R."/>
            <person name="Ohm R.A."/>
            <person name="Bhattacharya S.S."/>
            <person name="Shirouzu T."/>
            <person name="Yoshinaga Y."/>
            <person name="Martin F.M."/>
            <person name="Grigoriev I.V."/>
            <person name="Hibbett D.S."/>
        </authorList>
    </citation>
    <scope>NUCLEOTIDE SEQUENCE [LARGE SCALE GENOMIC DNA]</scope>
    <source>
        <strain evidence="2 3">HHB9708</strain>
    </source>
</reference>
<dbReference type="PANTHER" id="PTHR43157:SF31">
    <property type="entry name" value="PHOSPHATIDYLINOSITOL-GLYCAN BIOSYNTHESIS CLASS F PROTEIN"/>
    <property type="match status" value="1"/>
</dbReference>
<proteinExistence type="predicted"/>
<evidence type="ECO:0000313" key="2">
    <source>
        <dbReference type="EMBL" id="KZS97483.1"/>
    </source>
</evidence>
<dbReference type="InterPro" id="IPR036291">
    <property type="entry name" value="NAD(P)-bd_dom_sf"/>
</dbReference>
<dbReference type="AlphaFoldDB" id="A0A164Z2Q6"/>
<dbReference type="PANTHER" id="PTHR43157">
    <property type="entry name" value="PHOSPHATIDYLINOSITOL-GLYCAN BIOSYNTHESIS CLASS F PROTEIN-RELATED"/>
    <property type="match status" value="1"/>
</dbReference>
<dbReference type="InterPro" id="IPR002347">
    <property type="entry name" value="SDR_fam"/>
</dbReference>
<keyword evidence="1" id="KW-0560">Oxidoreductase</keyword>
<evidence type="ECO:0000313" key="3">
    <source>
        <dbReference type="Proteomes" id="UP000076722"/>
    </source>
</evidence>
<evidence type="ECO:0000256" key="1">
    <source>
        <dbReference type="ARBA" id="ARBA00023002"/>
    </source>
</evidence>